<dbReference type="Proteomes" id="UP001172159">
    <property type="component" value="Unassembled WGS sequence"/>
</dbReference>
<dbReference type="PANTHER" id="PTHR33112:SF16">
    <property type="entry name" value="HETEROKARYON INCOMPATIBILITY DOMAIN-CONTAINING PROTEIN"/>
    <property type="match status" value="1"/>
</dbReference>
<feature type="non-terminal residue" evidence="2">
    <location>
        <position position="489"/>
    </location>
</feature>
<sequence>SKKAFSTARSWINNCLKYHPQCSQQFLKSNSSAQPRRLIELHPSSGPSSNNPKIRLIELSDATHCPKYIALSYCWGYSSGKSYTTTKDNVRLHRNQIPYAKLPATLKDAVCICKKLGMKYLWIDALCIIQDCSSDVVDEIAKMAMIYHKAWLTVSVDISKASTEGCFNDERERRLLTLEDGVGTPLTARAWTFQEQALSRRILHYTSYGLVWECRKGFMSQDNILHWDRSSNTLPRLPIKLLASSEMEILHFWYHEILSLSYSLRMLTFPSDRLPAISAVAALFQQHLQSPYLAGIWLKNIEIGLSWQCFGFQKGKDPKNARPCWSWISQPGMVIWPISKYYLNHEFITMIEIISFDTSLTDRALPLGSVTSGTLVILGSLNLLRVRKIPAEDERYVTYELFDERQRRKLGKAIPDFDIEDEMEVNCLALFCRLSNSFLSGFSVWFLLLSPVAGEPGVYTRSGVAEIACDQVDNWKSLGSHKTSRITLL</sequence>
<organism evidence="2 3">
    <name type="scientific">Apiosordaria backusii</name>
    <dbReference type="NCBI Taxonomy" id="314023"/>
    <lineage>
        <taxon>Eukaryota</taxon>
        <taxon>Fungi</taxon>
        <taxon>Dikarya</taxon>
        <taxon>Ascomycota</taxon>
        <taxon>Pezizomycotina</taxon>
        <taxon>Sordariomycetes</taxon>
        <taxon>Sordariomycetidae</taxon>
        <taxon>Sordariales</taxon>
        <taxon>Lasiosphaeriaceae</taxon>
        <taxon>Apiosordaria</taxon>
    </lineage>
</organism>
<comment type="caution">
    <text evidence="2">The sequence shown here is derived from an EMBL/GenBank/DDBJ whole genome shotgun (WGS) entry which is preliminary data.</text>
</comment>
<evidence type="ECO:0000313" key="2">
    <source>
        <dbReference type="EMBL" id="KAK0736552.1"/>
    </source>
</evidence>
<keyword evidence="3" id="KW-1185">Reference proteome</keyword>
<accession>A0AA40EFJ9</accession>
<reference evidence="2" key="1">
    <citation type="submission" date="2023-06" db="EMBL/GenBank/DDBJ databases">
        <title>Genome-scale phylogeny and comparative genomics of the fungal order Sordariales.</title>
        <authorList>
            <consortium name="Lawrence Berkeley National Laboratory"/>
            <person name="Hensen N."/>
            <person name="Bonometti L."/>
            <person name="Westerberg I."/>
            <person name="Brannstrom I.O."/>
            <person name="Guillou S."/>
            <person name="Cros-Aarteil S."/>
            <person name="Calhoun S."/>
            <person name="Haridas S."/>
            <person name="Kuo A."/>
            <person name="Mondo S."/>
            <person name="Pangilinan J."/>
            <person name="Riley R."/>
            <person name="Labutti K."/>
            <person name="Andreopoulos B."/>
            <person name="Lipzen A."/>
            <person name="Chen C."/>
            <person name="Yanf M."/>
            <person name="Daum C."/>
            <person name="Ng V."/>
            <person name="Clum A."/>
            <person name="Steindorff A."/>
            <person name="Ohm R."/>
            <person name="Martin F."/>
            <person name="Silar P."/>
            <person name="Natvig D."/>
            <person name="Lalanne C."/>
            <person name="Gautier V."/>
            <person name="Ament-Velasquez S.L."/>
            <person name="Kruys A."/>
            <person name="Hutchinson M.I."/>
            <person name="Powell A.J."/>
            <person name="Barry K."/>
            <person name="Miller A.N."/>
            <person name="Grigoriev I.V."/>
            <person name="Debuchy R."/>
            <person name="Gladieux P."/>
            <person name="Thoren M.H."/>
            <person name="Johannesson H."/>
        </authorList>
    </citation>
    <scope>NUCLEOTIDE SEQUENCE</scope>
    <source>
        <strain evidence="2">CBS 540.89</strain>
    </source>
</reference>
<dbReference type="EMBL" id="JAUKTV010000006">
    <property type="protein sequence ID" value="KAK0736552.1"/>
    <property type="molecule type" value="Genomic_DNA"/>
</dbReference>
<dbReference type="AlphaFoldDB" id="A0AA40EFJ9"/>
<protein>
    <submittedName>
        <fullName evidence="2">Heterokaryon incompatibility protein-domain-containing protein</fullName>
    </submittedName>
</protein>
<name>A0AA40EFJ9_9PEZI</name>
<gene>
    <name evidence="2" type="ORF">B0T21DRAFT_289184</name>
</gene>
<dbReference type="PANTHER" id="PTHR33112">
    <property type="entry name" value="DOMAIN PROTEIN, PUTATIVE-RELATED"/>
    <property type="match status" value="1"/>
</dbReference>
<proteinExistence type="predicted"/>
<feature type="domain" description="Heterokaryon incompatibility" evidence="1">
    <location>
        <begin position="68"/>
        <end position="173"/>
    </location>
</feature>
<evidence type="ECO:0000313" key="3">
    <source>
        <dbReference type="Proteomes" id="UP001172159"/>
    </source>
</evidence>
<dbReference type="InterPro" id="IPR010730">
    <property type="entry name" value="HET"/>
</dbReference>
<evidence type="ECO:0000259" key="1">
    <source>
        <dbReference type="Pfam" id="PF06985"/>
    </source>
</evidence>
<dbReference type="Pfam" id="PF06985">
    <property type="entry name" value="HET"/>
    <property type="match status" value="1"/>
</dbReference>